<dbReference type="Proteomes" id="UP000053029">
    <property type="component" value="Unassembled WGS sequence"/>
</dbReference>
<proteinExistence type="predicted"/>
<dbReference type="AlphaFoldDB" id="A0A0D2GRJ7"/>
<dbReference type="RefSeq" id="XP_013278837.1">
    <property type="nucleotide sequence ID" value="XM_013423383.1"/>
</dbReference>
<evidence type="ECO:0000313" key="2">
    <source>
        <dbReference type="EMBL" id="KIW75029.1"/>
    </source>
</evidence>
<accession>A0A0D2GRJ7</accession>
<protein>
    <recommendedName>
        <fullName evidence="4">F-box domain-containing protein</fullName>
    </recommendedName>
</protein>
<organism evidence="2 3">
    <name type="scientific">Fonsecaea pedrosoi CBS 271.37</name>
    <dbReference type="NCBI Taxonomy" id="1442368"/>
    <lineage>
        <taxon>Eukaryota</taxon>
        <taxon>Fungi</taxon>
        <taxon>Dikarya</taxon>
        <taxon>Ascomycota</taxon>
        <taxon>Pezizomycotina</taxon>
        <taxon>Eurotiomycetes</taxon>
        <taxon>Chaetothyriomycetidae</taxon>
        <taxon>Chaetothyriales</taxon>
        <taxon>Herpotrichiellaceae</taxon>
        <taxon>Fonsecaea</taxon>
    </lineage>
</organism>
<sequence>MTKTCGLNFSPPNMAASSSRQLGILTTEDLSAITIALRQEHFNGPVDTVPRLPDEVLLLILSRIITNCIYLYQEGYPDILRTTGSLRQVCRRFRNLVDKLMLGTPLRNILLIGPISGDYTDMTTMYQEYRNSLWTRLGRANAGVIPLVAVVHFHPCLDVNDSVNWFRDSDLLLQFKDALAAQEAITAHIIAALVLSRIMQEVCRSRFRGHRYPLLGLVFHEVDGSWFRGNHYFEERHRQPDFLPFWDSKGMQLILREWRWIFRRPNKSRARRIQVILPNVAWATNSDPESEREAANICVAELYQAWAAENDVADMQVQLPNPLESQAIFRNIVYLPGFPGPIRLPRDSLYARWLGMTTEDALEIFAFTIRGLVVGVERDGALAILKRACRPRFESVESAKQSHTQTADLEKMRQHQAVPLTR</sequence>
<dbReference type="GeneID" id="25311290"/>
<reference evidence="2 3" key="1">
    <citation type="submission" date="2015-01" db="EMBL/GenBank/DDBJ databases">
        <title>The Genome Sequence of Fonsecaea pedrosoi CBS 271.37.</title>
        <authorList>
            <consortium name="The Broad Institute Genomics Platform"/>
            <person name="Cuomo C."/>
            <person name="de Hoog S."/>
            <person name="Gorbushina A."/>
            <person name="Stielow B."/>
            <person name="Teixiera M."/>
            <person name="Abouelleil A."/>
            <person name="Chapman S.B."/>
            <person name="Priest M."/>
            <person name="Young S.K."/>
            <person name="Wortman J."/>
            <person name="Nusbaum C."/>
            <person name="Birren B."/>
        </authorList>
    </citation>
    <scope>NUCLEOTIDE SEQUENCE [LARGE SCALE GENOMIC DNA]</scope>
    <source>
        <strain evidence="2 3">CBS 271.37</strain>
    </source>
</reference>
<dbReference type="EMBL" id="KN846976">
    <property type="protein sequence ID" value="KIW75029.1"/>
    <property type="molecule type" value="Genomic_DNA"/>
</dbReference>
<gene>
    <name evidence="2" type="ORF">Z517_11800</name>
</gene>
<keyword evidence="3" id="KW-1185">Reference proteome</keyword>
<evidence type="ECO:0000313" key="3">
    <source>
        <dbReference type="Proteomes" id="UP000053029"/>
    </source>
</evidence>
<evidence type="ECO:0000256" key="1">
    <source>
        <dbReference type="SAM" id="MobiDB-lite"/>
    </source>
</evidence>
<feature type="region of interest" description="Disordered" evidence="1">
    <location>
        <begin position="396"/>
        <end position="422"/>
    </location>
</feature>
<evidence type="ECO:0008006" key="4">
    <source>
        <dbReference type="Google" id="ProtNLM"/>
    </source>
</evidence>
<feature type="compositionally biased region" description="Polar residues" evidence="1">
    <location>
        <begin position="398"/>
        <end position="407"/>
    </location>
</feature>
<name>A0A0D2GRJ7_9EURO</name>
<dbReference type="Gene3D" id="1.20.1280.50">
    <property type="match status" value="1"/>
</dbReference>
<dbReference type="VEuPathDB" id="FungiDB:Z517_11800"/>
<dbReference type="HOGENOM" id="CLU_667317_0_0_1"/>
<dbReference type="CDD" id="cd09917">
    <property type="entry name" value="F-box_SF"/>
    <property type="match status" value="1"/>
</dbReference>
<dbReference type="OrthoDB" id="4134354at2759"/>